<evidence type="ECO:0000313" key="2">
    <source>
        <dbReference type="Proteomes" id="UP000326244"/>
    </source>
</evidence>
<reference evidence="1 2" key="1">
    <citation type="submission" date="2018-11" db="EMBL/GenBank/DDBJ databases">
        <title>Genomic analysis of Haloarcula hispanica CBA1121.</title>
        <authorList>
            <person name="Kim Y.B."/>
            <person name="Roh S.W."/>
        </authorList>
    </citation>
    <scope>NUCLEOTIDE SEQUENCE [LARGE SCALE GENOMIC DNA]</scope>
    <source>
        <strain evidence="1 2">CBA1121</strain>
    </source>
</reference>
<evidence type="ECO:0008006" key="3">
    <source>
        <dbReference type="Google" id="ProtNLM"/>
    </source>
</evidence>
<organism evidence="1 2">
    <name type="scientific">Haloarcula hispanica</name>
    <dbReference type="NCBI Taxonomy" id="51589"/>
    <lineage>
        <taxon>Archaea</taxon>
        <taxon>Methanobacteriati</taxon>
        <taxon>Methanobacteriota</taxon>
        <taxon>Stenosarchaea group</taxon>
        <taxon>Halobacteria</taxon>
        <taxon>Halobacteriales</taxon>
        <taxon>Haloarculaceae</taxon>
        <taxon>Haloarcula</taxon>
    </lineage>
</organism>
<dbReference type="AlphaFoldDB" id="A0A5J5LDJ4"/>
<dbReference type="RefSeq" id="WP_151104343.1">
    <property type="nucleotide sequence ID" value="NZ_RQWK01000004.1"/>
</dbReference>
<name>A0A5J5LDJ4_HALHI</name>
<accession>A0A5J5LDJ4</accession>
<protein>
    <recommendedName>
        <fullName evidence="3">Type II toxin-antitoxin system RelE/ParE family toxin</fullName>
    </recommendedName>
</protein>
<sequence>MSTDDTAVAIFHSEAEREIGRLDATDSNDALTAIINCLSHPVPESVIEKGYENCKELQQLRQGDLRLYVTLVTDIPDYTVLWVFAVKKHRYRNLQKFDARACGKVRALREISSDEIEGYLQRNEALTLEKLRQTREKL</sequence>
<evidence type="ECO:0000313" key="1">
    <source>
        <dbReference type="EMBL" id="KAA9404627.1"/>
    </source>
</evidence>
<comment type="caution">
    <text evidence="1">The sequence shown here is derived from an EMBL/GenBank/DDBJ whole genome shotgun (WGS) entry which is preliminary data.</text>
</comment>
<dbReference type="Proteomes" id="UP000326244">
    <property type="component" value="Unassembled WGS sequence"/>
</dbReference>
<proteinExistence type="predicted"/>
<gene>
    <name evidence="1" type="ORF">EGO51_19205</name>
</gene>
<dbReference type="EMBL" id="RQWK01000004">
    <property type="protein sequence ID" value="KAA9404627.1"/>
    <property type="molecule type" value="Genomic_DNA"/>
</dbReference>